<comment type="subcellular location">
    <subcellularLocation>
        <location evidence="1">Cell membrane</location>
        <topology evidence="1">Multi-pass membrane protein</topology>
    </subcellularLocation>
</comment>
<dbReference type="RefSeq" id="WP_008522983.1">
    <property type="nucleotide sequence ID" value="NZ_CM001376.1"/>
</dbReference>
<keyword evidence="11" id="KW-1185">Reference proteome</keyword>
<dbReference type="Proteomes" id="UP000003806">
    <property type="component" value="Chromosome"/>
</dbReference>
<dbReference type="Pfam" id="PF02653">
    <property type="entry name" value="BPD_transp_2"/>
    <property type="match status" value="1"/>
</dbReference>
<comment type="similarity">
    <text evidence="8">Belongs to the binding-protein-dependent transport system permease family. LivHM subfamily.</text>
</comment>
<feature type="transmembrane region" description="Helical" evidence="9">
    <location>
        <begin position="12"/>
        <end position="35"/>
    </location>
</feature>
<gene>
    <name evidence="10" type="ORF">JonanDRAFT_0944</name>
</gene>
<reference evidence="10 11" key="1">
    <citation type="submission" date="2011-11" db="EMBL/GenBank/DDBJ databases">
        <title>The Noncontiguous Finished genome of Jonquetella anthropi DSM 22815.</title>
        <authorList>
            <consortium name="US DOE Joint Genome Institute (JGI-PGF)"/>
            <person name="Lucas S."/>
            <person name="Copeland A."/>
            <person name="Lapidus A."/>
            <person name="Glavina del Rio T."/>
            <person name="Dalin E."/>
            <person name="Tice H."/>
            <person name="Bruce D."/>
            <person name="Goodwin L."/>
            <person name="Pitluck S."/>
            <person name="Peters L."/>
            <person name="Mikhailova N."/>
            <person name="Held B."/>
            <person name="Kyrpides N."/>
            <person name="Mavromatis K."/>
            <person name="Ivanova N."/>
            <person name="Markowitz V."/>
            <person name="Cheng J.-F."/>
            <person name="Hugenholtz P."/>
            <person name="Woyke T."/>
            <person name="Wu D."/>
            <person name="Gronow S."/>
            <person name="Wellnitz S."/>
            <person name="Brambilla E."/>
            <person name="Klenk H.-P."/>
            <person name="Eisen J.A."/>
        </authorList>
    </citation>
    <scope>NUCLEOTIDE SEQUENCE [LARGE SCALE GENOMIC DNA]</scope>
    <source>
        <strain evidence="10 11">DSM 22815</strain>
    </source>
</reference>
<dbReference type="PANTHER" id="PTHR11795:SF445">
    <property type="entry name" value="AMINO ACID ABC TRANSPORTER PERMEASE PROTEIN"/>
    <property type="match status" value="1"/>
</dbReference>
<dbReference type="InterPro" id="IPR001851">
    <property type="entry name" value="ABC_transp_permease"/>
</dbReference>
<feature type="transmembrane region" description="Helical" evidence="9">
    <location>
        <begin position="188"/>
        <end position="211"/>
    </location>
</feature>
<dbReference type="CDD" id="cd06582">
    <property type="entry name" value="TM_PBP1_LivH_like"/>
    <property type="match status" value="1"/>
</dbReference>
<proteinExistence type="inferred from homology"/>
<feature type="transmembrane region" description="Helical" evidence="9">
    <location>
        <begin position="223"/>
        <end position="245"/>
    </location>
</feature>
<evidence type="ECO:0000256" key="7">
    <source>
        <dbReference type="ARBA" id="ARBA00023136"/>
    </source>
</evidence>
<evidence type="ECO:0000256" key="5">
    <source>
        <dbReference type="ARBA" id="ARBA00022970"/>
    </source>
</evidence>
<keyword evidence="6 9" id="KW-1133">Transmembrane helix</keyword>
<dbReference type="eggNOG" id="COG0559">
    <property type="taxonomic scope" value="Bacteria"/>
</dbReference>
<dbReference type="PANTHER" id="PTHR11795">
    <property type="entry name" value="BRANCHED-CHAIN AMINO ACID TRANSPORT SYSTEM PERMEASE PROTEIN LIVH"/>
    <property type="match status" value="1"/>
</dbReference>
<dbReference type="GO" id="GO:0006865">
    <property type="term" value="P:amino acid transport"/>
    <property type="evidence" value="ECO:0007669"/>
    <property type="project" value="UniProtKB-KW"/>
</dbReference>
<feature type="transmembrane region" description="Helical" evidence="9">
    <location>
        <begin position="56"/>
        <end position="81"/>
    </location>
</feature>
<evidence type="ECO:0000256" key="8">
    <source>
        <dbReference type="ARBA" id="ARBA00037998"/>
    </source>
</evidence>
<keyword evidence="3" id="KW-1003">Cell membrane</keyword>
<evidence type="ECO:0000256" key="9">
    <source>
        <dbReference type="SAM" id="Phobius"/>
    </source>
</evidence>
<dbReference type="GO" id="GO:0005886">
    <property type="term" value="C:plasma membrane"/>
    <property type="evidence" value="ECO:0007669"/>
    <property type="project" value="UniProtKB-SubCell"/>
</dbReference>
<dbReference type="STRING" id="885272.JonanDRAFT_0944"/>
<name>H0UKV8_9BACT</name>
<evidence type="ECO:0000313" key="11">
    <source>
        <dbReference type="Proteomes" id="UP000003806"/>
    </source>
</evidence>
<evidence type="ECO:0000256" key="6">
    <source>
        <dbReference type="ARBA" id="ARBA00022989"/>
    </source>
</evidence>
<keyword evidence="5" id="KW-0029">Amino-acid transport</keyword>
<dbReference type="OrthoDB" id="9807115at2"/>
<protein>
    <submittedName>
        <fullName evidence="10">Branched-chain amino acid ABC-type transport system, permease component</fullName>
    </submittedName>
</protein>
<dbReference type="EMBL" id="CM001376">
    <property type="protein sequence ID" value="EHM13317.1"/>
    <property type="molecule type" value="Genomic_DNA"/>
</dbReference>
<keyword evidence="7 9" id="KW-0472">Membrane</keyword>
<evidence type="ECO:0000256" key="3">
    <source>
        <dbReference type="ARBA" id="ARBA00022475"/>
    </source>
</evidence>
<dbReference type="AlphaFoldDB" id="H0UKV8"/>
<evidence type="ECO:0000256" key="2">
    <source>
        <dbReference type="ARBA" id="ARBA00022448"/>
    </source>
</evidence>
<keyword evidence="2" id="KW-0813">Transport</keyword>
<organism evidence="10 11">
    <name type="scientific">Jonquetella anthropi DSM 22815</name>
    <dbReference type="NCBI Taxonomy" id="885272"/>
    <lineage>
        <taxon>Bacteria</taxon>
        <taxon>Thermotogati</taxon>
        <taxon>Synergistota</taxon>
        <taxon>Synergistia</taxon>
        <taxon>Synergistales</taxon>
        <taxon>Dethiosulfovibrionaceae</taxon>
        <taxon>Jonquetella</taxon>
    </lineage>
</organism>
<accession>H0UKV8</accession>
<sequence length="285" mass="30472">MEQVLWNGLYTGMQYALVALGLTLIFALMNVMNFAHGQLYMLGGFVTYYVYGMMKLPYPVAIAASALSLAAVGVLFQVFLFKPVLRYSLREESSMLLSAGTATFLESLALIFFGEKHRGVPAVVNGVYRIGNAFLPKGRLLVIALAFAFIGIFILFMRYTKPGRALRAMAQDAPTARLMGINVDRYAVLGWALAALLAGVAGSLLVPISGVDSGIGNGISIKAFIMVMIGGAGAVSGALLGGFILGMLEAWGYYLFPGGETYLIIFVGLMIFLSLRPNGLMGKSS</sequence>
<feature type="transmembrane region" description="Helical" evidence="9">
    <location>
        <begin position="140"/>
        <end position="159"/>
    </location>
</feature>
<dbReference type="InterPro" id="IPR052157">
    <property type="entry name" value="BCAA_transport_permease"/>
</dbReference>
<dbReference type="HOGENOM" id="CLU_039929_2_1_0"/>
<dbReference type="GO" id="GO:0022857">
    <property type="term" value="F:transmembrane transporter activity"/>
    <property type="evidence" value="ECO:0007669"/>
    <property type="project" value="InterPro"/>
</dbReference>
<evidence type="ECO:0000256" key="1">
    <source>
        <dbReference type="ARBA" id="ARBA00004651"/>
    </source>
</evidence>
<evidence type="ECO:0000313" key="10">
    <source>
        <dbReference type="EMBL" id="EHM13317.1"/>
    </source>
</evidence>
<keyword evidence="4 9" id="KW-0812">Transmembrane</keyword>
<evidence type="ECO:0000256" key="4">
    <source>
        <dbReference type="ARBA" id="ARBA00022692"/>
    </source>
</evidence>
<feature type="transmembrane region" description="Helical" evidence="9">
    <location>
        <begin position="251"/>
        <end position="275"/>
    </location>
</feature>